<name>A0AAF0I7Y3_9BACT</name>
<dbReference type="PANTHER" id="PTHR23420:SF0">
    <property type="entry name" value="ADENOSYLHOMOCYSTEINASE"/>
    <property type="match status" value="1"/>
</dbReference>
<dbReference type="GO" id="GO:0005829">
    <property type="term" value="C:cytosol"/>
    <property type="evidence" value="ECO:0007669"/>
    <property type="project" value="TreeGrafter"/>
</dbReference>
<evidence type="ECO:0000256" key="2">
    <source>
        <dbReference type="ARBA" id="ARBA00022563"/>
    </source>
</evidence>
<feature type="binding site" evidence="5 6">
    <location>
        <position position="222"/>
    </location>
    <ligand>
        <name>substrate</name>
    </ligand>
</feature>
<accession>A0AAF0I7Y3</accession>
<dbReference type="PROSITE" id="PS00738">
    <property type="entry name" value="ADOHCYASE_1"/>
    <property type="match status" value="1"/>
</dbReference>
<evidence type="ECO:0000256" key="7">
    <source>
        <dbReference type="PIRSR" id="PIRSR001109-2"/>
    </source>
</evidence>
<evidence type="ECO:0000313" key="12">
    <source>
        <dbReference type="Proteomes" id="UP001218638"/>
    </source>
</evidence>
<comment type="catalytic activity">
    <reaction evidence="5 8">
        <text>S-adenosyl-L-homocysteine + H2O = L-homocysteine + adenosine</text>
        <dbReference type="Rhea" id="RHEA:21708"/>
        <dbReference type="ChEBI" id="CHEBI:15377"/>
        <dbReference type="ChEBI" id="CHEBI:16335"/>
        <dbReference type="ChEBI" id="CHEBI:57856"/>
        <dbReference type="ChEBI" id="CHEBI:58199"/>
        <dbReference type="EC" id="3.13.2.1"/>
    </reaction>
</comment>
<comment type="subcellular location">
    <subcellularLocation>
        <location evidence="5">Cytoplasm</location>
    </subcellularLocation>
</comment>
<dbReference type="InterPro" id="IPR036291">
    <property type="entry name" value="NAD(P)-bd_dom_sf"/>
</dbReference>
<feature type="binding site" evidence="5 7">
    <location>
        <begin position="193"/>
        <end position="195"/>
    </location>
    <ligand>
        <name>NAD(+)</name>
        <dbReference type="ChEBI" id="CHEBI:57540"/>
    </ligand>
</feature>
<dbReference type="InterPro" id="IPR015878">
    <property type="entry name" value="Ado_hCys_hydrolase_NAD-bd"/>
</dbReference>
<feature type="binding site" evidence="7">
    <location>
        <position position="390"/>
    </location>
    <ligand>
        <name>NAD(+)</name>
        <dbReference type="ChEBI" id="CHEBI:57540"/>
    </ligand>
</feature>
<comment type="function">
    <text evidence="5">May play a key role in the regulation of the intracellular concentration of adenosylhomocysteine.</text>
</comment>
<dbReference type="KEGG" id="slom:PXH66_09710"/>
<dbReference type="PANTHER" id="PTHR23420">
    <property type="entry name" value="ADENOSYLHOMOCYSTEINASE"/>
    <property type="match status" value="1"/>
</dbReference>
<keyword evidence="3 5" id="KW-0378">Hydrolase</keyword>
<dbReference type="GO" id="GO:0033353">
    <property type="term" value="P:S-adenosylmethionine cycle"/>
    <property type="evidence" value="ECO:0007669"/>
    <property type="project" value="TreeGrafter"/>
</dbReference>
<proteinExistence type="inferred from homology"/>
<feature type="binding site" evidence="5 6">
    <location>
        <position position="192"/>
    </location>
    <ligand>
        <name>substrate</name>
    </ligand>
</feature>
<protein>
    <recommendedName>
        <fullName evidence="5">Adenosylhomocysteinase</fullName>
        <ecNumber evidence="5">3.13.2.1</ecNumber>
    </recommendedName>
    <alternativeName>
        <fullName evidence="5">S-adenosyl-L-homocysteine hydrolase</fullName>
        <shortName evidence="5">AdoHcyase</shortName>
    </alternativeName>
</protein>
<comment type="cofactor">
    <cofactor evidence="5 7 8">
        <name>NAD(+)</name>
        <dbReference type="ChEBI" id="CHEBI:57540"/>
    </cofactor>
    <text evidence="5 7 8">Binds 1 NAD(+) per subunit.</text>
</comment>
<dbReference type="Gene3D" id="3.40.50.1480">
    <property type="entry name" value="Adenosylhomocysteinase-like"/>
    <property type="match status" value="1"/>
</dbReference>
<feature type="binding site" evidence="5">
    <location>
        <position position="314"/>
    </location>
    <ligand>
        <name>NAD(+)</name>
        <dbReference type="ChEBI" id="CHEBI:57540"/>
    </ligand>
</feature>
<dbReference type="SMART" id="SM00997">
    <property type="entry name" value="AdoHcyase_NAD"/>
    <property type="match status" value="1"/>
</dbReference>
<feature type="binding site" evidence="5 7">
    <location>
        <begin position="335"/>
        <end position="337"/>
    </location>
    <ligand>
        <name>NAD(+)</name>
        <dbReference type="ChEBI" id="CHEBI:57540"/>
    </ligand>
</feature>
<dbReference type="HAMAP" id="MF_00563">
    <property type="entry name" value="AdoHcyase"/>
    <property type="match status" value="1"/>
</dbReference>
<dbReference type="NCBIfam" id="NF004005">
    <property type="entry name" value="PRK05476.2-3"/>
    <property type="match status" value="1"/>
</dbReference>
<comment type="similarity">
    <text evidence="1 5 9">Belongs to the adenosylhomocysteinase family.</text>
</comment>
<dbReference type="InterPro" id="IPR000043">
    <property type="entry name" value="Adenosylhomocysteinase-like"/>
</dbReference>
<dbReference type="EC" id="3.13.2.1" evidence="5"/>
<dbReference type="CDD" id="cd00401">
    <property type="entry name" value="SAHH"/>
    <property type="match status" value="1"/>
</dbReference>
<feature type="binding site" evidence="5 6">
    <location>
        <position position="131"/>
    </location>
    <ligand>
        <name>substrate</name>
    </ligand>
</feature>
<dbReference type="SUPFAM" id="SSF51735">
    <property type="entry name" value="NAD(P)-binding Rossmann-fold domains"/>
    <property type="match status" value="1"/>
</dbReference>
<dbReference type="SMART" id="SM00996">
    <property type="entry name" value="AdoHcyase"/>
    <property type="match status" value="1"/>
</dbReference>
<dbReference type="GO" id="GO:0006730">
    <property type="term" value="P:one-carbon metabolic process"/>
    <property type="evidence" value="ECO:0007669"/>
    <property type="project" value="UniProtKB-UniRule"/>
</dbReference>
<dbReference type="Pfam" id="PF00670">
    <property type="entry name" value="AdoHcyase_NAD"/>
    <property type="match status" value="1"/>
</dbReference>
<evidence type="ECO:0000256" key="8">
    <source>
        <dbReference type="RuleBase" id="RU000548"/>
    </source>
</evidence>
<dbReference type="Proteomes" id="UP001218638">
    <property type="component" value="Chromosome"/>
</dbReference>
<keyword evidence="4 5" id="KW-0520">NAD</keyword>
<dbReference type="EMBL" id="CP119075">
    <property type="protein sequence ID" value="WED67126.1"/>
    <property type="molecule type" value="Genomic_DNA"/>
</dbReference>
<dbReference type="GO" id="GO:0004013">
    <property type="term" value="F:adenosylhomocysteinase activity"/>
    <property type="evidence" value="ECO:0007669"/>
    <property type="project" value="UniProtKB-UniRule"/>
</dbReference>
<reference evidence="11" key="1">
    <citation type="submission" date="2023-03" db="EMBL/GenBank/DDBJ databases">
        <title>Lomoglobus Profundus gen. nov., sp. nov., a novel member of the phylum Verrucomicrobia, isolated from deep-marine sediment of South China Sea.</title>
        <authorList>
            <person name="Ahmad T."/>
            <person name="Ishaq S.E."/>
            <person name="Wang F."/>
        </authorList>
    </citation>
    <scope>NUCLEOTIDE SEQUENCE</scope>
    <source>
        <strain evidence="11">LMO-M01</strain>
    </source>
</reference>
<feature type="binding site" evidence="7">
    <location>
        <begin position="258"/>
        <end position="263"/>
    </location>
    <ligand>
        <name>NAD(+)</name>
        <dbReference type="ChEBI" id="CHEBI:57540"/>
    </ligand>
</feature>
<keyword evidence="12" id="KW-1185">Reference proteome</keyword>
<gene>
    <name evidence="5 11" type="primary">ahcY</name>
    <name evidence="11" type="ORF">PXH66_09710</name>
</gene>
<evidence type="ECO:0000256" key="3">
    <source>
        <dbReference type="ARBA" id="ARBA00022801"/>
    </source>
</evidence>
<evidence type="ECO:0000313" key="11">
    <source>
        <dbReference type="EMBL" id="WED67126.1"/>
    </source>
</evidence>
<comment type="pathway">
    <text evidence="5 8">Amino-acid biosynthesis; L-homocysteine biosynthesis; L-homocysteine from S-adenosyl-L-homocysteine: step 1/1.</text>
</comment>
<dbReference type="Gene3D" id="3.40.50.720">
    <property type="entry name" value="NAD(P)-binding Rossmann-like Domain"/>
    <property type="match status" value="1"/>
</dbReference>
<evidence type="ECO:0000256" key="9">
    <source>
        <dbReference type="RuleBase" id="RU004166"/>
    </source>
</evidence>
<evidence type="ECO:0000256" key="1">
    <source>
        <dbReference type="ARBA" id="ARBA00007122"/>
    </source>
</evidence>
<dbReference type="Pfam" id="PF05221">
    <property type="entry name" value="AdoHcyase"/>
    <property type="match status" value="1"/>
</dbReference>
<feature type="binding site" evidence="5 7">
    <location>
        <position position="383"/>
    </location>
    <ligand>
        <name>NAD(+)</name>
        <dbReference type="ChEBI" id="CHEBI:57540"/>
    </ligand>
</feature>
<feature type="binding site" evidence="5 7">
    <location>
        <position position="279"/>
    </location>
    <ligand>
        <name>NAD(+)</name>
        <dbReference type="ChEBI" id="CHEBI:57540"/>
    </ligand>
</feature>
<feature type="binding site" evidence="7">
    <location>
        <position position="284"/>
    </location>
    <ligand>
        <name>NAD(+)</name>
        <dbReference type="ChEBI" id="CHEBI:57540"/>
    </ligand>
</feature>
<evidence type="ECO:0000256" key="6">
    <source>
        <dbReference type="PIRSR" id="PIRSR001109-1"/>
    </source>
</evidence>
<feature type="binding site" evidence="5">
    <location>
        <position position="227"/>
    </location>
    <ligand>
        <name>NAD(+)</name>
        <dbReference type="ChEBI" id="CHEBI:57540"/>
    </ligand>
</feature>
<dbReference type="RefSeq" id="WP_330931389.1">
    <property type="nucleotide sequence ID" value="NZ_CP119075.1"/>
</dbReference>
<feature type="binding site" evidence="5 6">
    <location>
        <position position="226"/>
    </location>
    <ligand>
        <name>substrate</name>
    </ligand>
</feature>
<evidence type="ECO:0000256" key="4">
    <source>
        <dbReference type="ARBA" id="ARBA00023027"/>
    </source>
</evidence>
<dbReference type="FunFam" id="3.40.50.720:FF:000004">
    <property type="entry name" value="Adenosylhomocysteinase"/>
    <property type="match status" value="1"/>
</dbReference>
<keyword evidence="5" id="KW-0963">Cytoplasm</keyword>
<feature type="binding site" evidence="5">
    <location>
        <begin position="256"/>
        <end position="261"/>
    </location>
    <ligand>
        <name>NAD(+)</name>
        <dbReference type="ChEBI" id="CHEBI:57540"/>
    </ligand>
</feature>
<dbReference type="InterPro" id="IPR020082">
    <property type="entry name" value="S-Ado-L-homoCys_hydrolase_CS"/>
</dbReference>
<sequence length="469" mass="51473">MSEFTDYHVKDISLAEWGHKEIAISEHEMPGLMSVRKKFPNKPLAGVRIMGSLHMTIQTAVLIETLVDLGATVRWASCNIFSTQDHAAAAIADGGVPVFAWKGETLEEYWDCTWKALVGPDGLGPQMVVDDGGDVTLLIHKGYELENGSDWVNTPAASEEEGVIKALLKKVHAETPTIFHDIAKEWKGVSEETTTGVHRLYELAEKNQLLVPSINVNDSVTKSKFDNLYGCRESLADGLKRATDVMIAGKVACVCGYGDVGKGCAHSLKAFGARVIVTEIDPINALQAAMEGYEVNTIESTLGVADIYVTTTGNKDIITLDHMKGMKDQAIVCNIGHFDNEIQVSQLYKEPGVVRDTIKPQYDKFTFADGHCIYMLAEGRLVNLGCATGHPSFVMSASFTNQVLAQLDLWANRDTYTPTVMRLPKHLDEEVARLHLDRIGAKLSTLSAEQAAYIGVPVEGPYKPDHYRY</sequence>
<dbReference type="NCBIfam" id="TIGR00936">
    <property type="entry name" value="ahcY"/>
    <property type="match status" value="1"/>
</dbReference>
<dbReference type="InterPro" id="IPR042172">
    <property type="entry name" value="Adenosylhomocyst_ase-like_sf"/>
</dbReference>
<feature type="binding site" evidence="5 6">
    <location>
        <position position="56"/>
    </location>
    <ligand>
        <name>substrate</name>
    </ligand>
</feature>
<evidence type="ECO:0000259" key="10">
    <source>
        <dbReference type="SMART" id="SM00997"/>
    </source>
</evidence>
<dbReference type="PROSITE" id="PS00739">
    <property type="entry name" value="ADOHCYASE_2"/>
    <property type="match status" value="1"/>
</dbReference>
<dbReference type="AlphaFoldDB" id="A0AAF0I7Y3"/>
<dbReference type="PIRSF" id="PIRSF001109">
    <property type="entry name" value="Ad_hcy_hydrolase"/>
    <property type="match status" value="1"/>
</dbReference>
<dbReference type="SUPFAM" id="SSF52283">
    <property type="entry name" value="Formate/glycerate dehydrogenase catalytic domain-like"/>
    <property type="match status" value="1"/>
</dbReference>
<feature type="domain" description="S-adenosyl-L-homocysteine hydrolase NAD binding" evidence="10">
    <location>
        <begin position="227"/>
        <end position="389"/>
    </location>
</feature>
<evidence type="ECO:0000256" key="5">
    <source>
        <dbReference type="HAMAP-Rule" id="MF_00563"/>
    </source>
</evidence>
<organism evidence="11 12">
    <name type="scientific">Synoicihabitans lomoniglobus</name>
    <dbReference type="NCBI Taxonomy" id="2909285"/>
    <lineage>
        <taxon>Bacteria</taxon>
        <taxon>Pseudomonadati</taxon>
        <taxon>Verrucomicrobiota</taxon>
        <taxon>Opitutia</taxon>
        <taxon>Opitutales</taxon>
        <taxon>Opitutaceae</taxon>
        <taxon>Synoicihabitans</taxon>
    </lineage>
</organism>
<keyword evidence="2 5" id="KW-0554">One-carbon metabolism</keyword>
<dbReference type="GO" id="GO:0071269">
    <property type="term" value="P:L-homocysteine biosynthetic process"/>
    <property type="evidence" value="ECO:0007669"/>
    <property type="project" value="UniProtKB-UniRule"/>
</dbReference>